<dbReference type="Pfam" id="PF02076">
    <property type="entry name" value="STE3"/>
    <property type="match status" value="1"/>
</dbReference>
<dbReference type="EMBL" id="AWSO01000972">
    <property type="protein sequence ID" value="ESK86131.1"/>
    <property type="molecule type" value="Genomic_DNA"/>
</dbReference>
<dbReference type="GO" id="GO:0005886">
    <property type="term" value="C:plasma membrane"/>
    <property type="evidence" value="ECO:0007669"/>
    <property type="project" value="TreeGrafter"/>
</dbReference>
<keyword evidence="4 10" id="KW-0812">Transmembrane</keyword>
<keyword evidence="5 10" id="KW-1133">Transmembrane helix</keyword>
<dbReference type="GO" id="GO:0004933">
    <property type="term" value="F:mating-type a-factor pheromone receptor activity"/>
    <property type="evidence" value="ECO:0007669"/>
    <property type="project" value="InterPro"/>
</dbReference>
<evidence type="ECO:0000256" key="6">
    <source>
        <dbReference type="ARBA" id="ARBA00023040"/>
    </source>
</evidence>
<evidence type="ECO:0000313" key="12">
    <source>
        <dbReference type="Proteomes" id="UP000017559"/>
    </source>
</evidence>
<dbReference type="CDD" id="cd14966">
    <property type="entry name" value="7tmD_STE3"/>
    <property type="match status" value="1"/>
</dbReference>
<feature type="transmembrane region" description="Helical" evidence="10">
    <location>
        <begin position="100"/>
        <end position="120"/>
    </location>
</feature>
<evidence type="ECO:0000256" key="2">
    <source>
        <dbReference type="ARBA" id="ARBA00011085"/>
    </source>
</evidence>
<sequence length="462" mass="52835">MDNQKKLNSTGVSPRLALDDLPSCVGNRTIKHETRVILSHYAHIFGHLISPRIPPDPTHPQGRFLWMMYPNALFSFFSFFGMVIVSSCLPWNLQAWNCGACLYIIWTALACLTQFVNSIAWTGNIDNKAPIWCDISTKFLIGYSVAIPASSLCINRRIYKMMSTNIFPVTRREKMRVLAEELAIGVGIPLLEMILHYITQGHRFDIFEDIGCVPSIYNTWVAVILIVCWPLAIGIVSTIYSIMNLIIINKSSSRFRLFLSNDNHSLNRQRYWRITGLAAIGMCGTIAISFASIFLDMHVGIQPWVSWEDTHYDFWRVGLFPALVWRQLPYKSAAIEMSRWIPVVCAFTFFAIFGTSCEAKKFYLNAYETALTWCRGRFIRRKERPILVQPRTREDGRLETRVSLCTVKTVESTVLDISPQDSHKLHQNVDKALPTRLLPIPTFLNSYYPASYPSHAWTPTTT</sequence>
<feature type="transmembrane region" description="Helical" evidence="10">
    <location>
        <begin position="140"/>
        <end position="158"/>
    </location>
</feature>
<dbReference type="GO" id="GO:0000750">
    <property type="term" value="P:pheromone-dependent signal transduction involved in conjugation with cellular fusion"/>
    <property type="evidence" value="ECO:0007669"/>
    <property type="project" value="TreeGrafter"/>
</dbReference>
<dbReference type="PANTHER" id="PTHR28097">
    <property type="entry name" value="PHEROMONE A FACTOR RECEPTOR"/>
    <property type="match status" value="1"/>
</dbReference>
<dbReference type="PRINTS" id="PR00899">
    <property type="entry name" value="GPCRSTE3"/>
</dbReference>
<keyword evidence="9" id="KW-0807">Transducer</keyword>
<reference evidence="11 12" key="1">
    <citation type="journal article" date="2014" name="BMC Genomics">
        <title>Genome and secretome analysis of the hemibiotrophic fungal pathogen, Moniliophthora roreri, which causes frosty pod rot disease of cacao: mechanisms of the biotrophic and necrotrophic phases.</title>
        <authorList>
            <person name="Meinhardt L.W."/>
            <person name="Costa G.G.L."/>
            <person name="Thomazella D.P.T."/>
            <person name="Teixeira P.J.P.L."/>
            <person name="Carazzolle M.F."/>
            <person name="Schuster S.C."/>
            <person name="Carlson J.E."/>
            <person name="Guiltinan M.J."/>
            <person name="Mieczkowski P."/>
            <person name="Farmer A."/>
            <person name="Ramaraj T."/>
            <person name="Crozier J."/>
            <person name="Davis R.E."/>
            <person name="Shao J."/>
            <person name="Melnick R.L."/>
            <person name="Pereira G.A.G."/>
            <person name="Bailey B.A."/>
        </authorList>
    </citation>
    <scope>NUCLEOTIDE SEQUENCE [LARGE SCALE GENOMIC DNA]</scope>
    <source>
        <strain evidence="11 12">MCA 2997</strain>
    </source>
</reference>
<evidence type="ECO:0000256" key="3">
    <source>
        <dbReference type="ARBA" id="ARBA00022507"/>
    </source>
</evidence>
<evidence type="ECO:0000256" key="5">
    <source>
        <dbReference type="ARBA" id="ARBA00022989"/>
    </source>
</evidence>
<comment type="caution">
    <text evidence="11">The sequence shown here is derived from an EMBL/GenBank/DDBJ whole genome shotgun (WGS) entry which is preliminary data.</text>
</comment>
<dbReference type="STRING" id="1381753.V2X047"/>
<keyword evidence="12" id="KW-1185">Reference proteome</keyword>
<proteinExistence type="inferred from homology"/>
<evidence type="ECO:0000256" key="7">
    <source>
        <dbReference type="ARBA" id="ARBA00023136"/>
    </source>
</evidence>
<dbReference type="Proteomes" id="UP000017559">
    <property type="component" value="Unassembled WGS sequence"/>
</dbReference>
<evidence type="ECO:0000313" key="11">
    <source>
        <dbReference type="EMBL" id="ESK86131.1"/>
    </source>
</evidence>
<dbReference type="InterPro" id="IPR001546">
    <property type="entry name" value="GPCR_Pheromne_A_rcpt"/>
</dbReference>
<organism evidence="11 12">
    <name type="scientific">Moniliophthora roreri (strain MCA 2997)</name>
    <name type="common">Cocoa frosty pod rot fungus</name>
    <name type="synonym">Crinipellis roreri</name>
    <dbReference type="NCBI Taxonomy" id="1381753"/>
    <lineage>
        <taxon>Eukaryota</taxon>
        <taxon>Fungi</taxon>
        <taxon>Dikarya</taxon>
        <taxon>Basidiomycota</taxon>
        <taxon>Agaricomycotina</taxon>
        <taxon>Agaricomycetes</taxon>
        <taxon>Agaricomycetidae</taxon>
        <taxon>Agaricales</taxon>
        <taxon>Marasmiineae</taxon>
        <taxon>Marasmiaceae</taxon>
        <taxon>Moniliophthora</taxon>
    </lineage>
</organism>
<comment type="subcellular location">
    <subcellularLocation>
        <location evidence="1">Membrane</location>
        <topology evidence="1">Multi-pass membrane protein</topology>
    </subcellularLocation>
</comment>
<feature type="transmembrane region" description="Helical" evidence="10">
    <location>
        <begin position="274"/>
        <end position="295"/>
    </location>
</feature>
<keyword evidence="7 10" id="KW-0472">Membrane</keyword>
<dbReference type="OrthoDB" id="2874149at2759"/>
<feature type="transmembrane region" description="Helical" evidence="10">
    <location>
        <begin position="219"/>
        <end position="247"/>
    </location>
</feature>
<comment type="similarity">
    <text evidence="2">Belongs to the G-protein coupled receptor 4 family.</text>
</comment>
<gene>
    <name evidence="11" type="ORF">Moror_9290</name>
</gene>
<feature type="transmembrane region" description="Helical" evidence="10">
    <location>
        <begin position="340"/>
        <end position="357"/>
    </location>
</feature>
<evidence type="ECO:0000256" key="8">
    <source>
        <dbReference type="ARBA" id="ARBA00023170"/>
    </source>
</evidence>
<feature type="transmembrane region" description="Helical" evidence="10">
    <location>
        <begin position="72"/>
        <end position="93"/>
    </location>
</feature>
<name>V2X047_MONRO</name>
<keyword evidence="3" id="KW-0589">Pheromone response</keyword>
<keyword evidence="6" id="KW-0297">G-protein coupled receptor</keyword>
<evidence type="ECO:0000256" key="1">
    <source>
        <dbReference type="ARBA" id="ARBA00004141"/>
    </source>
</evidence>
<evidence type="ECO:0000256" key="10">
    <source>
        <dbReference type="SAM" id="Phobius"/>
    </source>
</evidence>
<accession>V2X047</accession>
<evidence type="ECO:0000256" key="9">
    <source>
        <dbReference type="ARBA" id="ARBA00023224"/>
    </source>
</evidence>
<dbReference type="AlphaFoldDB" id="V2X047"/>
<evidence type="ECO:0000256" key="4">
    <source>
        <dbReference type="ARBA" id="ARBA00022692"/>
    </source>
</evidence>
<protein>
    <submittedName>
        <fullName evidence="11">Pheromone receptor</fullName>
    </submittedName>
</protein>
<keyword evidence="8 11" id="KW-0675">Receptor</keyword>
<dbReference type="KEGG" id="mrr:Moror_9290"/>
<dbReference type="PANTHER" id="PTHR28097:SF1">
    <property type="entry name" value="PHEROMONE A FACTOR RECEPTOR"/>
    <property type="match status" value="1"/>
</dbReference>
<dbReference type="InterPro" id="IPR001499">
    <property type="entry name" value="GPCR_STE3"/>
</dbReference>
<dbReference type="HOGENOM" id="CLU_027592_0_2_1"/>
<dbReference type="PRINTS" id="PR00900">
    <property type="entry name" value="PHEROMONEAR"/>
</dbReference>
<feature type="transmembrane region" description="Helical" evidence="10">
    <location>
        <begin position="178"/>
        <end position="199"/>
    </location>
</feature>